<dbReference type="Pfam" id="PF08719">
    <property type="entry name" value="NADAR"/>
    <property type="match status" value="1"/>
</dbReference>
<dbReference type="SUPFAM" id="SSF143990">
    <property type="entry name" value="YbiA-like"/>
    <property type="match status" value="1"/>
</dbReference>
<name>A0AAD9L8R6_PAPLA</name>
<protein>
    <recommendedName>
        <fullName evidence="1">NADAR domain-containing protein</fullName>
    </recommendedName>
</protein>
<comment type="caution">
    <text evidence="2">The sequence shown here is derived from an EMBL/GenBank/DDBJ whole genome shotgun (WGS) entry which is preliminary data.</text>
</comment>
<evidence type="ECO:0000313" key="3">
    <source>
        <dbReference type="Proteomes" id="UP001182556"/>
    </source>
</evidence>
<dbReference type="InterPro" id="IPR037238">
    <property type="entry name" value="YbiA-like_sf"/>
</dbReference>
<reference evidence="2" key="1">
    <citation type="submission" date="2023-02" db="EMBL/GenBank/DDBJ databases">
        <title>Identification and recombinant expression of a fungal hydrolase from Papiliotrema laurentii that hydrolyzes apple cutin and clears colloidal polyester polyurethane.</title>
        <authorList>
            <consortium name="DOE Joint Genome Institute"/>
            <person name="Roman V.A."/>
            <person name="Bojanowski C."/>
            <person name="Crable B.R."/>
            <person name="Wagner D.N."/>
            <person name="Hung C.S."/>
            <person name="Nadeau L.J."/>
            <person name="Schratz L."/>
            <person name="Haridas S."/>
            <person name="Pangilinan J."/>
            <person name="Lipzen A."/>
            <person name="Na H."/>
            <person name="Yan M."/>
            <person name="Ng V."/>
            <person name="Grigoriev I.V."/>
            <person name="Spatafora J.W."/>
            <person name="Barlow D."/>
            <person name="Biffinger J."/>
            <person name="Kelley-Loughnane N."/>
            <person name="Varaljay V.A."/>
            <person name="Crookes-Goodson W.J."/>
        </authorList>
    </citation>
    <scope>NUCLEOTIDE SEQUENCE</scope>
    <source>
        <strain evidence="2">5307AH</strain>
    </source>
</reference>
<dbReference type="Proteomes" id="UP001182556">
    <property type="component" value="Unassembled WGS sequence"/>
</dbReference>
<evidence type="ECO:0000259" key="1">
    <source>
        <dbReference type="Pfam" id="PF08719"/>
    </source>
</evidence>
<organism evidence="2 3">
    <name type="scientific">Papiliotrema laurentii</name>
    <name type="common">Cryptococcus laurentii</name>
    <dbReference type="NCBI Taxonomy" id="5418"/>
    <lineage>
        <taxon>Eukaryota</taxon>
        <taxon>Fungi</taxon>
        <taxon>Dikarya</taxon>
        <taxon>Basidiomycota</taxon>
        <taxon>Agaricomycotina</taxon>
        <taxon>Tremellomycetes</taxon>
        <taxon>Tremellales</taxon>
        <taxon>Rhynchogastremaceae</taxon>
        <taxon>Papiliotrema</taxon>
    </lineage>
</organism>
<feature type="domain" description="NADAR" evidence="1">
    <location>
        <begin position="23"/>
        <end position="167"/>
    </location>
</feature>
<accession>A0AAD9L8R6</accession>
<dbReference type="EMBL" id="JAODAN010000001">
    <property type="protein sequence ID" value="KAK1927248.1"/>
    <property type="molecule type" value="Genomic_DNA"/>
</dbReference>
<dbReference type="NCBIfam" id="TIGR02464">
    <property type="entry name" value="ribofla_fusion"/>
    <property type="match status" value="1"/>
</dbReference>
<dbReference type="Gene3D" id="1.10.357.40">
    <property type="entry name" value="YbiA-like"/>
    <property type="match status" value="1"/>
</dbReference>
<sequence length="171" mass="19892">MIMRDYVLFWEWDVTATNPVWMACFSQWFDRSFIDPNHPNVIFKTAEHYMMFRKALLFDPDAAGAIVAAPTPEEAKRRGREVENFDRDIWHEHADDIVETACHLRFSQHADMLEYLLETGDKLMVEASPTDRVWGIGFSVEEAPGKEEEWGANRMGLALTRAKKRLQQNSQ</sequence>
<dbReference type="PROSITE" id="PS51257">
    <property type="entry name" value="PROKAR_LIPOPROTEIN"/>
    <property type="match status" value="1"/>
</dbReference>
<keyword evidence="3" id="KW-1185">Reference proteome</keyword>
<dbReference type="InterPro" id="IPR012816">
    <property type="entry name" value="NADAR"/>
</dbReference>
<evidence type="ECO:0000313" key="2">
    <source>
        <dbReference type="EMBL" id="KAK1927248.1"/>
    </source>
</evidence>
<gene>
    <name evidence="2" type="ORF">DB88DRAFT_21136</name>
</gene>
<proteinExistence type="predicted"/>
<dbReference type="CDD" id="cd15457">
    <property type="entry name" value="NADAR"/>
    <property type="match status" value="1"/>
</dbReference>
<dbReference type="AlphaFoldDB" id="A0AAD9L8R6"/>